<accession>A0ABV4SD29</accession>
<comment type="caution">
    <text evidence="2">The sequence shown here is derived from an EMBL/GenBank/DDBJ whole genome shotgun (WGS) entry which is preliminary data.</text>
</comment>
<dbReference type="InterPro" id="IPR008979">
    <property type="entry name" value="Galactose-bd-like_sf"/>
</dbReference>
<keyword evidence="3" id="KW-1185">Reference proteome</keyword>
<dbReference type="EMBL" id="JBGOSP010000001">
    <property type="protein sequence ID" value="MFA3835049.1"/>
    <property type="molecule type" value="Genomic_DNA"/>
</dbReference>
<dbReference type="SUPFAM" id="SSF49785">
    <property type="entry name" value="Galactose-binding domain-like"/>
    <property type="match status" value="1"/>
</dbReference>
<evidence type="ECO:0000313" key="2">
    <source>
        <dbReference type="EMBL" id="MFA3835049.1"/>
    </source>
</evidence>
<dbReference type="Gene3D" id="2.60.120.260">
    <property type="entry name" value="Galactose-binding domain-like"/>
    <property type="match status" value="1"/>
</dbReference>
<evidence type="ECO:0000256" key="1">
    <source>
        <dbReference type="SAM" id="MobiDB-lite"/>
    </source>
</evidence>
<protein>
    <submittedName>
        <fullName evidence="2">Uncharacterized protein</fullName>
    </submittedName>
</protein>
<feature type="compositionally biased region" description="Polar residues" evidence="1">
    <location>
        <begin position="53"/>
        <end position="65"/>
    </location>
</feature>
<evidence type="ECO:0000313" key="3">
    <source>
        <dbReference type="Proteomes" id="UP001571476"/>
    </source>
</evidence>
<dbReference type="RefSeq" id="WP_372561090.1">
    <property type="nucleotide sequence ID" value="NZ_JBGOSP010000001.1"/>
</dbReference>
<gene>
    <name evidence="2" type="ORF">ACEG43_02435</name>
</gene>
<dbReference type="Proteomes" id="UP001571476">
    <property type="component" value="Unassembled WGS sequence"/>
</dbReference>
<proteinExistence type="predicted"/>
<feature type="region of interest" description="Disordered" evidence="1">
    <location>
        <begin position="1"/>
        <end position="65"/>
    </location>
</feature>
<reference evidence="2 3" key="1">
    <citation type="submission" date="2024-08" db="EMBL/GenBank/DDBJ databases">
        <title>Genome sequence of Streptomyces aureus CACIA-1.46HGO.</title>
        <authorList>
            <person name="Evangelista-Martinez Z."/>
        </authorList>
    </citation>
    <scope>NUCLEOTIDE SEQUENCE [LARGE SCALE GENOMIC DNA]</scope>
    <source>
        <strain evidence="2 3">CACIA-1.46HGO</strain>
    </source>
</reference>
<organism evidence="2 3">
    <name type="scientific">Streptomyces aureus</name>
    <dbReference type="NCBI Taxonomy" id="193461"/>
    <lineage>
        <taxon>Bacteria</taxon>
        <taxon>Bacillati</taxon>
        <taxon>Actinomycetota</taxon>
        <taxon>Actinomycetes</taxon>
        <taxon>Kitasatosporales</taxon>
        <taxon>Streptomycetaceae</taxon>
        <taxon>Streptomyces</taxon>
    </lineage>
</organism>
<sequence length="218" mass="22485">MNSPVIAAGSDIANDGGRDTAGTALPSGMPDLGGPQRSAGPGRDEAAPAATTMFGNGRSTSPAALTDGSDYTSWAGPSTGVTCPGTITLTFPSRRAVSEVVLATHFGQGQGQGITKAGIQTWGGSTWGTRAADAQITWTGNTATVERESLRLPSAVADHRRPPRGGGRQPHLGQPLRQRDHHALTASPGSDATPLMGAMNRARQVTGVLLVRKYRHLT</sequence>
<name>A0ABV4SD29_9ACTN</name>
<feature type="region of interest" description="Disordered" evidence="1">
    <location>
        <begin position="153"/>
        <end position="195"/>
    </location>
</feature>